<organism evidence="2 3">
    <name type="scientific">Trichormus variabilis SAG 1403-4b</name>
    <dbReference type="NCBI Taxonomy" id="447716"/>
    <lineage>
        <taxon>Bacteria</taxon>
        <taxon>Bacillati</taxon>
        <taxon>Cyanobacteriota</taxon>
        <taxon>Cyanophyceae</taxon>
        <taxon>Nostocales</taxon>
        <taxon>Nostocaceae</taxon>
        <taxon>Trichormus</taxon>
    </lineage>
</organism>
<dbReference type="EMBL" id="RSCM01000002">
    <property type="protein sequence ID" value="RUS99057.1"/>
    <property type="molecule type" value="Genomic_DNA"/>
</dbReference>
<proteinExistence type="predicted"/>
<dbReference type="OrthoDB" id="516551at2"/>
<dbReference type="Proteomes" id="UP000276103">
    <property type="component" value="Unassembled WGS sequence"/>
</dbReference>
<evidence type="ECO:0000313" key="2">
    <source>
        <dbReference type="EMBL" id="RUS99057.1"/>
    </source>
</evidence>
<reference evidence="2 3" key="1">
    <citation type="journal article" date="2019" name="Genome Biol. Evol.">
        <title>Day and night: Metabolic profiles and evolutionary relationships of six axenic non-marine cyanobacteria.</title>
        <authorList>
            <person name="Will S.E."/>
            <person name="Henke P."/>
            <person name="Boedeker C."/>
            <person name="Huang S."/>
            <person name="Brinkmann H."/>
            <person name="Rohde M."/>
            <person name="Jarek M."/>
            <person name="Friedl T."/>
            <person name="Seufert S."/>
            <person name="Schumacher M."/>
            <person name="Overmann J."/>
            <person name="Neumann-Schaal M."/>
            <person name="Petersen J."/>
        </authorList>
    </citation>
    <scope>NUCLEOTIDE SEQUENCE [LARGE SCALE GENOMIC DNA]</scope>
    <source>
        <strain evidence="2 3">SAG 1403-4b</strain>
    </source>
</reference>
<comment type="caution">
    <text evidence="2">The sequence shown here is derived from an EMBL/GenBank/DDBJ whole genome shotgun (WGS) entry which is preliminary data.</text>
</comment>
<dbReference type="RefSeq" id="WP_127052597.1">
    <property type="nucleotide sequence ID" value="NZ_RSCM01000002.1"/>
</dbReference>
<sequence length="451" mass="53280">MFYAKAMYQGSEIPVCAEDKDIDYYSYTVYGLRCIKCGEEVFLKSRQGTLRRPHFAHFMDSGLSPNKCVLRVTGYSGSWSSLTSQGKGQRRKLFQEHFMSIIKRQDTNFDGNVQMLKDKLSLNYNYLEEITNKCFKYFYINNQDLIIECRQFTTDSNNVNNLRVSLIASEAVDYLSILSSRYLLEQLLHYSIYLACNQSNSNNWNNFVRTIDPNNVCQILKEIILKTNWLLAFNCVSRNNALLVTKPIVSKASTITYESSNLTEELIKSVEEYMILNGNTLEFQDDKSTKFKLKLERLNINKYSLPVDPNKKFQPVAKITNIKTTPQKITITYEMIYDSKIDNIKYYEKLNNDIRLLFQEQQKDKDKEINFSLSNRAEFEEKERIRNQKIEEQLREEEELRRRKEELRRSQQINCPICNVLLFKKNLKKHMQQKHNQLNQFPMFSIENLIK</sequence>
<keyword evidence="1" id="KW-0175">Coiled coil</keyword>
<evidence type="ECO:0000256" key="1">
    <source>
        <dbReference type="SAM" id="Coils"/>
    </source>
</evidence>
<name>A0A3S1C8V3_ANAVA</name>
<feature type="coiled-coil region" evidence="1">
    <location>
        <begin position="380"/>
        <end position="410"/>
    </location>
</feature>
<evidence type="ECO:0000313" key="3">
    <source>
        <dbReference type="Proteomes" id="UP000276103"/>
    </source>
</evidence>
<protein>
    <submittedName>
        <fullName evidence="2">Uncharacterized protein</fullName>
    </submittedName>
</protein>
<keyword evidence="3" id="KW-1185">Reference proteome</keyword>
<accession>A0A3S1C8V3</accession>
<gene>
    <name evidence="2" type="ORF">DSM107003_10760</name>
</gene>
<dbReference type="AlphaFoldDB" id="A0A3S1C8V3"/>